<dbReference type="RefSeq" id="WP_379954800.1">
    <property type="nucleotide sequence ID" value="NZ_JAUYVI010000002.1"/>
</dbReference>
<reference evidence="3" key="1">
    <citation type="submission" date="2023-08" db="EMBL/GenBank/DDBJ databases">
        <title>Rhodospirillaceae gen. nov., a novel taxon isolated from the Yangtze River Yuezi River estuary sludge.</title>
        <authorList>
            <person name="Ruan L."/>
        </authorList>
    </citation>
    <scope>NUCLEOTIDE SEQUENCE [LARGE SCALE GENOMIC DNA]</scope>
    <source>
        <strain evidence="3">R-7</strain>
    </source>
</reference>
<gene>
    <name evidence="2" type="ORF">Q8A70_06960</name>
</gene>
<dbReference type="PANTHER" id="PTHR30388:SF4">
    <property type="entry name" value="MOLYBDENUM COFACTOR INSERTION CHAPERONE PAOD"/>
    <property type="match status" value="1"/>
</dbReference>
<evidence type="ECO:0000259" key="1">
    <source>
        <dbReference type="Pfam" id="PF13478"/>
    </source>
</evidence>
<accession>A0ABU0YI59</accession>
<keyword evidence="3" id="KW-1185">Reference proteome</keyword>
<protein>
    <submittedName>
        <fullName evidence="2">XdhC family protein</fullName>
    </submittedName>
</protein>
<dbReference type="Gene3D" id="3.40.50.720">
    <property type="entry name" value="NAD(P)-binding Rossmann-like Domain"/>
    <property type="match status" value="1"/>
</dbReference>
<evidence type="ECO:0000313" key="3">
    <source>
        <dbReference type="Proteomes" id="UP001230156"/>
    </source>
</evidence>
<dbReference type="PANTHER" id="PTHR30388">
    <property type="entry name" value="ALDEHYDE OXIDOREDUCTASE MOLYBDENUM COFACTOR ASSEMBLY PROTEIN"/>
    <property type="match status" value="1"/>
</dbReference>
<dbReference type="Proteomes" id="UP001230156">
    <property type="component" value="Unassembled WGS sequence"/>
</dbReference>
<sequence length="237" mass="25200">MKIETVEKLLDLKARKQQVALVTDLASGAQDLFTETHHAPALNLSPAAAEQVALAIREDRNAEIALDGRKCFVQVHNPPPRLIIIGAVHISQALAPMAAIAGYAVTVVDPRRTFATEDRFPGVTLSGAWPDEAMEKLAPDVRTAVVTLTHDPKLDDPALTAALRSPAFYIGALGSKKTHGARLGRLTRAGFTEADLARIHGPAGLDIGAKSPAEIAVSVLAQLTAARRNRQSQRPPG</sequence>
<dbReference type="InterPro" id="IPR027051">
    <property type="entry name" value="XdhC_Rossmann_dom"/>
</dbReference>
<name>A0ABU0YI59_9PROT</name>
<dbReference type="EMBL" id="JAUYVI010000002">
    <property type="protein sequence ID" value="MDQ7247399.1"/>
    <property type="molecule type" value="Genomic_DNA"/>
</dbReference>
<feature type="domain" description="XdhC Rossmann" evidence="1">
    <location>
        <begin position="82"/>
        <end position="223"/>
    </location>
</feature>
<comment type="caution">
    <text evidence="2">The sequence shown here is derived from an EMBL/GenBank/DDBJ whole genome shotgun (WGS) entry which is preliminary data.</text>
</comment>
<organism evidence="2 3">
    <name type="scientific">Dongia sedimenti</name>
    <dbReference type="NCBI Taxonomy" id="3064282"/>
    <lineage>
        <taxon>Bacteria</taxon>
        <taxon>Pseudomonadati</taxon>
        <taxon>Pseudomonadota</taxon>
        <taxon>Alphaproteobacteria</taxon>
        <taxon>Rhodospirillales</taxon>
        <taxon>Dongiaceae</taxon>
        <taxon>Dongia</taxon>
    </lineage>
</organism>
<dbReference type="Pfam" id="PF13478">
    <property type="entry name" value="XdhC_C"/>
    <property type="match status" value="1"/>
</dbReference>
<proteinExistence type="predicted"/>
<dbReference type="InterPro" id="IPR052698">
    <property type="entry name" value="MoCofactor_Util/Proc"/>
</dbReference>
<evidence type="ECO:0000313" key="2">
    <source>
        <dbReference type="EMBL" id="MDQ7247399.1"/>
    </source>
</evidence>